<reference evidence="1 2" key="1">
    <citation type="submission" date="2019-01" db="EMBL/GenBank/DDBJ databases">
        <title>Draft genome sequence of Psathyrella aberdarensis IHI B618.</title>
        <authorList>
            <person name="Buettner E."/>
            <person name="Kellner H."/>
        </authorList>
    </citation>
    <scope>NUCLEOTIDE SEQUENCE [LARGE SCALE GENOMIC DNA]</scope>
    <source>
        <strain evidence="1 2">IHI B618</strain>
    </source>
</reference>
<dbReference type="Proteomes" id="UP000290288">
    <property type="component" value="Unassembled WGS sequence"/>
</dbReference>
<dbReference type="AlphaFoldDB" id="A0A4Q2D5C6"/>
<sequence>MHHLDEYLKLNFALLYKYDMVLRECGKEPEWEREVVVLMGYLVKGMKVEHGRWVEEERRWTAPYFV</sequence>
<protein>
    <submittedName>
        <fullName evidence="1">Uncharacterized protein</fullName>
    </submittedName>
</protein>
<keyword evidence="2" id="KW-1185">Reference proteome</keyword>
<evidence type="ECO:0000313" key="2">
    <source>
        <dbReference type="Proteomes" id="UP000290288"/>
    </source>
</evidence>
<evidence type="ECO:0000313" key="1">
    <source>
        <dbReference type="EMBL" id="RXW14627.1"/>
    </source>
</evidence>
<comment type="caution">
    <text evidence="1">The sequence shown here is derived from an EMBL/GenBank/DDBJ whole genome shotgun (WGS) entry which is preliminary data.</text>
</comment>
<proteinExistence type="predicted"/>
<gene>
    <name evidence="1" type="ORF">EST38_g11224</name>
</gene>
<accession>A0A4Q2D5C6</accession>
<name>A0A4Q2D5C6_9AGAR</name>
<dbReference type="OrthoDB" id="3204049at2759"/>
<dbReference type="EMBL" id="SDEE01000671">
    <property type="protein sequence ID" value="RXW14627.1"/>
    <property type="molecule type" value="Genomic_DNA"/>
</dbReference>
<organism evidence="1 2">
    <name type="scientific">Candolleomyces aberdarensis</name>
    <dbReference type="NCBI Taxonomy" id="2316362"/>
    <lineage>
        <taxon>Eukaryota</taxon>
        <taxon>Fungi</taxon>
        <taxon>Dikarya</taxon>
        <taxon>Basidiomycota</taxon>
        <taxon>Agaricomycotina</taxon>
        <taxon>Agaricomycetes</taxon>
        <taxon>Agaricomycetidae</taxon>
        <taxon>Agaricales</taxon>
        <taxon>Agaricineae</taxon>
        <taxon>Psathyrellaceae</taxon>
        <taxon>Candolleomyces</taxon>
    </lineage>
</organism>